<dbReference type="GO" id="GO:0005886">
    <property type="term" value="C:plasma membrane"/>
    <property type="evidence" value="ECO:0007669"/>
    <property type="project" value="TreeGrafter"/>
</dbReference>
<feature type="transmembrane region" description="Helical" evidence="6">
    <location>
        <begin position="12"/>
        <end position="30"/>
    </location>
</feature>
<protein>
    <submittedName>
        <fullName evidence="8">GtrA family protein</fullName>
    </submittedName>
</protein>
<evidence type="ECO:0000256" key="2">
    <source>
        <dbReference type="ARBA" id="ARBA00009399"/>
    </source>
</evidence>
<sequence length="133" mass="14959">MRKLLEQIIRFGLVGFLAFFIDYGIMVALTELCGIDSTISSGISFSVSVVVNYILSITFVFDADRNANKAKQFTVFLILSIIGLGINTLIMWAGTGILDQYMSRSYMLVKIFATAVVMVYNFITRKIFIEKKN</sequence>
<feature type="domain" description="GtrA/DPMS transmembrane" evidence="7">
    <location>
        <begin position="10"/>
        <end position="129"/>
    </location>
</feature>
<reference evidence="8" key="1">
    <citation type="journal article" date="2021" name="PeerJ">
        <title>Extensive microbial diversity within the chicken gut microbiome revealed by metagenomics and culture.</title>
        <authorList>
            <person name="Gilroy R."/>
            <person name="Ravi A."/>
            <person name="Getino M."/>
            <person name="Pursley I."/>
            <person name="Horton D.L."/>
            <person name="Alikhan N.F."/>
            <person name="Baker D."/>
            <person name="Gharbi K."/>
            <person name="Hall N."/>
            <person name="Watson M."/>
            <person name="Adriaenssens E.M."/>
            <person name="Foster-Nyarko E."/>
            <person name="Jarju S."/>
            <person name="Secka A."/>
            <person name="Antonio M."/>
            <person name="Oren A."/>
            <person name="Chaudhuri R.R."/>
            <person name="La Ragione R."/>
            <person name="Hildebrand F."/>
            <person name="Pallen M.J."/>
        </authorList>
    </citation>
    <scope>NUCLEOTIDE SEQUENCE</scope>
    <source>
        <strain evidence="8">ChiSxjej3B15-24422</strain>
    </source>
</reference>
<dbReference type="EMBL" id="DXDD01000008">
    <property type="protein sequence ID" value="HIY59235.1"/>
    <property type="molecule type" value="Genomic_DNA"/>
</dbReference>
<dbReference type="GO" id="GO:0000271">
    <property type="term" value="P:polysaccharide biosynthetic process"/>
    <property type="evidence" value="ECO:0007669"/>
    <property type="project" value="InterPro"/>
</dbReference>
<name>A0A9D1YLY0_9FIRM</name>
<feature type="transmembrane region" description="Helical" evidence="6">
    <location>
        <begin position="42"/>
        <end position="61"/>
    </location>
</feature>
<keyword evidence="4 6" id="KW-1133">Transmembrane helix</keyword>
<evidence type="ECO:0000313" key="8">
    <source>
        <dbReference type="EMBL" id="HIY59235.1"/>
    </source>
</evidence>
<gene>
    <name evidence="8" type="ORF">H9831_00925</name>
</gene>
<reference evidence="8" key="2">
    <citation type="submission" date="2021-04" db="EMBL/GenBank/DDBJ databases">
        <authorList>
            <person name="Gilroy R."/>
        </authorList>
    </citation>
    <scope>NUCLEOTIDE SEQUENCE</scope>
    <source>
        <strain evidence="8">ChiSxjej3B15-24422</strain>
    </source>
</reference>
<evidence type="ECO:0000256" key="4">
    <source>
        <dbReference type="ARBA" id="ARBA00022989"/>
    </source>
</evidence>
<dbReference type="Proteomes" id="UP000824007">
    <property type="component" value="Unassembled WGS sequence"/>
</dbReference>
<comment type="similarity">
    <text evidence="2">Belongs to the GtrA family.</text>
</comment>
<evidence type="ECO:0000256" key="5">
    <source>
        <dbReference type="ARBA" id="ARBA00023136"/>
    </source>
</evidence>
<dbReference type="Pfam" id="PF04138">
    <property type="entry name" value="GtrA_DPMS_TM"/>
    <property type="match status" value="1"/>
</dbReference>
<evidence type="ECO:0000256" key="3">
    <source>
        <dbReference type="ARBA" id="ARBA00022692"/>
    </source>
</evidence>
<evidence type="ECO:0000256" key="1">
    <source>
        <dbReference type="ARBA" id="ARBA00004141"/>
    </source>
</evidence>
<dbReference type="PANTHER" id="PTHR38459">
    <property type="entry name" value="PROPHAGE BACTOPRENOL-LINKED GLUCOSE TRANSLOCASE HOMOLOG"/>
    <property type="match status" value="1"/>
</dbReference>
<keyword evidence="3 6" id="KW-0812">Transmembrane</keyword>
<proteinExistence type="inferred from homology"/>
<evidence type="ECO:0000313" key="9">
    <source>
        <dbReference type="Proteomes" id="UP000824007"/>
    </source>
</evidence>
<organism evidence="8 9">
    <name type="scientific">Candidatus Eisenbergiella pullistercoris</name>
    <dbReference type="NCBI Taxonomy" id="2838555"/>
    <lineage>
        <taxon>Bacteria</taxon>
        <taxon>Bacillati</taxon>
        <taxon>Bacillota</taxon>
        <taxon>Clostridia</taxon>
        <taxon>Lachnospirales</taxon>
        <taxon>Lachnospiraceae</taxon>
        <taxon>Eisenbergiella</taxon>
    </lineage>
</organism>
<dbReference type="InterPro" id="IPR051401">
    <property type="entry name" value="GtrA_CellWall_Glycosyl"/>
</dbReference>
<keyword evidence="5 6" id="KW-0472">Membrane</keyword>
<comment type="subcellular location">
    <subcellularLocation>
        <location evidence="1">Membrane</location>
        <topology evidence="1">Multi-pass membrane protein</topology>
    </subcellularLocation>
</comment>
<evidence type="ECO:0000256" key="6">
    <source>
        <dbReference type="SAM" id="Phobius"/>
    </source>
</evidence>
<feature type="transmembrane region" description="Helical" evidence="6">
    <location>
        <begin position="105"/>
        <end position="123"/>
    </location>
</feature>
<evidence type="ECO:0000259" key="7">
    <source>
        <dbReference type="Pfam" id="PF04138"/>
    </source>
</evidence>
<dbReference type="AlphaFoldDB" id="A0A9D1YLY0"/>
<feature type="transmembrane region" description="Helical" evidence="6">
    <location>
        <begin position="73"/>
        <end position="93"/>
    </location>
</feature>
<dbReference type="PANTHER" id="PTHR38459:SF1">
    <property type="entry name" value="PROPHAGE BACTOPRENOL-LINKED GLUCOSE TRANSLOCASE HOMOLOG"/>
    <property type="match status" value="1"/>
</dbReference>
<accession>A0A9D1YLY0</accession>
<comment type="caution">
    <text evidence="8">The sequence shown here is derived from an EMBL/GenBank/DDBJ whole genome shotgun (WGS) entry which is preliminary data.</text>
</comment>
<dbReference type="InterPro" id="IPR007267">
    <property type="entry name" value="GtrA_DPMS_TM"/>
</dbReference>